<evidence type="ECO:0000259" key="7">
    <source>
        <dbReference type="PROSITE" id="PS50222"/>
    </source>
</evidence>
<dbReference type="PROSITE" id="PS50222">
    <property type="entry name" value="EF_HAND_2"/>
    <property type="match status" value="2"/>
</dbReference>
<dbReference type="Proteomes" id="UP000591131">
    <property type="component" value="Unassembled WGS sequence"/>
</dbReference>
<dbReference type="InterPro" id="IPR027417">
    <property type="entry name" value="P-loop_NTPase"/>
</dbReference>
<keyword evidence="5" id="KW-0175">Coiled coil</keyword>
<dbReference type="Pfam" id="PF13202">
    <property type="entry name" value="EF-hand_5"/>
    <property type="match status" value="1"/>
</dbReference>
<evidence type="ECO:0000313" key="8">
    <source>
        <dbReference type="EMBL" id="KAF4668311.1"/>
    </source>
</evidence>
<dbReference type="SUPFAM" id="SSF52540">
    <property type="entry name" value="P-loop containing nucleoside triphosphate hydrolases"/>
    <property type="match status" value="1"/>
</dbReference>
<dbReference type="GO" id="GO:0005524">
    <property type="term" value="F:ATP binding"/>
    <property type="evidence" value="ECO:0007669"/>
    <property type="project" value="UniProtKB-KW"/>
</dbReference>
<gene>
    <name evidence="8" type="primary">LACE1</name>
    <name evidence="8" type="ORF">FOL47_003086</name>
</gene>
<dbReference type="GO" id="GO:0005509">
    <property type="term" value="F:calcium ion binding"/>
    <property type="evidence" value="ECO:0007669"/>
    <property type="project" value="InterPro"/>
</dbReference>
<keyword evidence="4" id="KW-0067">ATP-binding</keyword>
<dbReference type="Gene3D" id="1.10.238.10">
    <property type="entry name" value="EF-hand"/>
    <property type="match status" value="1"/>
</dbReference>
<evidence type="ECO:0000256" key="1">
    <source>
        <dbReference type="ARBA" id="ARBA00010322"/>
    </source>
</evidence>
<accession>A0A7J6MBC6</accession>
<dbReference type="SUPFAM" id="SSF47473">
    <property type="entry name" value="EF-hand"/>
    <property type="match status" value="1"/>
</dbReference>
<keyword evidence="9" id="KW-1185">Reference proteome</keyword>
<keyword evidence="6" id="KW-0472">Membrane</keyword>
<feature type="transmembrane region" description="Helical" evidence="6">
    <location>
        <begin position="577"/>
        <end position="596"/>
    </location>
</feature>
<proteinExistence type="inferred from homology"/>
<dbReference type="InterPro" id="IPR002048">
    <property type="entry name" value="EF_hand_dom"/>
</dbReference>
<feature type="transmembrane region" description="Helical" evidence="6">
    <location>
        <begin position="546"/>
        <end position="565"/>
    </location>
</feature>
<comment type="similarity">
    <text evidence="1">Belongs to the AFG1 ATPase family.</text>
</comment>
<dbReference type="OrthoDB" id="548867at2759"/>
<reference evidence="8 9" key="1">
    <citation type="submission" date="2020-04" db="EMBL/GenBank/DDBJ databases">
        <title>Perkinsus chesapeaki whole genome sequence.</title>
        <authorList>
            <person name="Bogema D.R."/>
        </authorList>
    </citation>
    <scope>NUCLEOTIDE SEQUENCE [LARGE SCALE GENOMIC DNA]</scope>
    <source>
        <strain evidence="8">ATCC PRA-425</strain>
    </source>
</reference>
<dbReference type="AlphaFoldDB" id="A0A7J6MBC6"/>
<dbReference type="InterPro" id="IPR006769">
    <property type="entry name" value="MCU_C"/>
</dbReference>
<evidence type="ECO:0000256" key="5">
    <source>
        <dbReference type="SAM" id="Coils"/>
    </source>
</evidence>
<evidence type="ECO:0000256" key="6">
    <source>
        <dbReference type="SAM" id="Phobius"/>
    </source>
</evidence>
<dbReference type="EMBL" id="JAAPAO010000193">
    <property type="protein sequence ID" value="KAF4668311.1"/>
    <property type="molecule type" value="Genomic_DNA"/>
</dbReference>
<dbReference type="GO" id="GO:0005739">
    <property type="term" value="C:mitochondrion"/>
    <property type="evidence" value="ECO:0007669"/>
    <property type="project" value="TreeGrafter"/>
</dbReference>
<dbReference type="InterPro" id="IPR005654">
    <property type="entry name" value="ATPase_AFG1-like"/>
</dbReference>
<dbReference type="PANTHER" id="PTHR12169">
    <property type="entry name" value="ATPASE N2B"/>
    <property type="match status" value="1"/>
</dbReference>
<keyword evidence="6" id="KW-1133">Transmembrane helix</keyword>
<dbReference type="Pfam" id="PF04678">
    <property type="entry name" value="MCU"/>
    <property type="match status" value="1"/>
</dbReference>
<dbReference type="Gene3D" id="3.40.50.300">
    <property type="entry name" value="P-loop containing nucleotide triphosphate hydrolases"/>
    <property type="match status" value="1"/>
</dbReference>
<dbReference type="PROSITE" id="PS00018">
    <property type="entry name" value="EF_HAND_1"/>
    <property type="match status" value="2"/>
</dbReference>
<evidence type="ECO:0000256" key="3">
    <source>
        <dbReference type="ARBA" id="ARBA00022837"/>
    </source>
</evidence>
<evidence type="ECO:0000313" key="9">
    <source>
        <dbReference type="Proteomes" id="UP000591131"/>
    </source>
</evidence>
<evidence type="ECO:0000256" key="4">
    <source>
        <dbReference type="ARBA" id="ARBA00022840"/>
    </source>
</evidence>
<feature type="coiled-coil region" evidence="5">
    <location>
        <begin position="514"/>
        <end position="541"/>
    </location>
</feature>
<evidence type="ECO:0000256" key="2">
    <source>
        <dbReference type="ARBA" id="ARBA00022741"/>
    </source>
</evidence>
<organism evidence="8 9">
    <name type="scientific">Perkinsus chesapeaki</name>
    <name type="common">Clam parasite</name>
    <name type="synonym">Perkinsus andrewsi</name>
    <dbReference type="NCBI Taxonomy" id="330153"/>
    <lineage>
        <taxon>Eukaryota</taxon>
        <taxon>Sar</taxon>
        <taxon>Alveolata</taxon>
        <taxon>Perkinsozoa</taxon>
        <taxon>Perkinsea</taxon>
        <taxon>Perkinsida</taxon>
        <taxon>Perkinsidae</taxon>
        <taxon>Perkinsus</taxon>
    </lineage>
</organism>
<name>A0A7J6MBC6_PERCH</name>
<keyword evidence="3" id="KW-0106">Calcium</keyword>
<protein>
    <submittedName>
        <fullName evidence="8">Lactation elevated protein 1</fullName>
    </submittedName>
</protein>
<sequence>MSLQGTNGDKQNDLIDQVADEMMAEAWLLCFDEFQVTFISDAVIMRRLFSKLFQRGCVVIATSNRPPEDLYKNGLNRGLFLPFIPMINRFTEVVNLDSDVDYRYIMAQAANAGDDRSVYLAPLSDYNKRLLEAKFYRMAKNEVITHQKLEIQGRHLDVRRAAKHTALAWFTFKELCDRPLGAADYLAIGKHYHTIFLEEVPVLTINERDQVRRFITLIDGLYEAGTKLVCSAAAEPGALFSITDEDRANSAFDEVFAWDRTVSRLMEMQSGEYLSEHARKLSADEMLGQYELSNLSKEDMDDLWFRYDRDDSGSIDASELALLLEDLTEHVEGHRHVPAEVVVASMDFLDLDKNGVIDRSEFDHYCEKYGLAITGPIKGLACQRRLFGSSLDYSPIVIAKVSESHAARQKELYLEVSPSQASDDIRSLVVPIHPQDDVRSLCQKVGASIGSPQVDILTSRPASIVVSPEESVWKLTDVDEGFQLRVTPPSGAQSQPQSIEVHSGRSATCAPPGNAARLAELKEQRRRLQALEGDIRELAMKKTNKYAAGGVALFSFEWALVYYGTYFLYGWDVMEPITYLLGLFDVIVTYGFYMFWREDYSPKTFHQVIYSRQERILRHQRGFDPKVKDAVEHEIKMLEDELNE</sequence>
<dbReference type="InterPro" id="IPR018247">
    <property type="entry name" value="EF_Hand_1_Ca_BS"/>
</dbReference>
<feature type="domain" description="EF-hand" evidence="7">
    <location>
        <begin position="337"/>
        <end position="372"/>
    </location>
</feature>
<dbReference type="SMART" id="SM00054">
    <property type="entry name" value="EFh"/>
    <property type="match status" value="2"/>
</dbReference>
<keyword evidence="2" id="KW-0547">Nucleotide-binding</keyword>
<dbReference type="GO" id="GO:0016887">
    <property type="term" value="F:ATP hydrolysis activity"/>
    <property type="evidence" value="ECO:0007669"/>
    <property type="project" value="InterPro"/>
</dbReference>
<dbReference type="InterPro" id="IPR011992">
    <property type="entry name" value="EF-hand-dom_pair"/>
</dbReference>
<dbReference type="NCBIfam" id="NF040713">
    <property type="entry name" value="ZapE"/>
    <property type="match status" value="1"/>
</dbReference>
<comment type="caution">
    <text evidence="8">The sequence shown here is derived from an EMBL/GenBank/DDBJ whole genome shotgun (WGS) entry which is preliminary data.</text>
</comment>
<keyword evidence="6" id="KW-0812">Transmembrane</keyword>
<feature type="domain" description="EF-hand" evidence="7">
    <location>
        <begin position="295"/>
        <end position="330"/>
    </location>
</feature>
<dbReference type="PANTHER" id="PTHR12169:SF6">
    <property type="entry name" value="AFG1-LIKE ATPASE"/>
    <property type="match status" value="1"/>
</dbReference>
<dbReference type="Pfam" id="PF03969">
    <property type="entry name" value="AFG1_ATPase"/>
    <property type="match status" value="1"/>
</dbReference>